<feature type="region of interest" description="Disordered" evidence="1">
    <location>
        <begin position="316"/>
        <end position="365"/>
    </location>
</feature>
<feature type="compositionally biased region" description="Basic and acidic residues" evidence="1">
    <location>
        <begin position="27"/>
        <end position="37"/>
    </location>
</feature>
<name>A0A1I7RI88_BURXY</name>
<feature type="region of interest" description="Disordered" evidence="1">
    <location>
        <begin position="18"/>
        <end position="43"/>
    </location>
</feature>
<proteinExistence type="predicted"/>
<evidence type="ECO:0000313" key="6">
    <source>
        <dbReference type="WBParaSite" id="BXY_0041700.1"/>
    </source>
</evidence>
<evidence type="ECO:0000313" key="5">
    <source>
        <dbReference type="Proteomes" id="UP000659654"/>
    </source>
</evidence>
<dbReference type="Gene3D" id="2.30.29.30">
    <property type="entry name" value="Pleckstrin-homology domain (PH domain)/Phosphotyrosine-binding domain (PTB)"/>
    <property type="match status" value="1"/>
</dbReference>
<feature type="compositionally biased region" description="Polar residues" evidence="1">
    <location>
        <begin position="269"/>
        <end position="281"/>
    </location>
</feature>
<feature type="compositionally biased region" description="Basic residues" evidence="1">
    <location>
        <begin position="183"/>
        <end position="192"/>
    </location>
</feature>
<accession>A0A1I7RI88</accession>
<protein>
    <submittedName>
        <fullName evidence="3">(pine wood nematode) hypothetical protein</fullName>
    </submittedName>
    <submittedName>
        <fullName evidence="6">WH1 domain-containing protein</fullName>
    </submittedName>
</protein>
<dbReference type="InterPro" id="IPR011993">
    <property type="entry name" value="PH-like_dom_sf"/>
</dbReference>
<evidence type="ECO:0000256" key="1">
    <source>
        <dbReference type="SAM" id="MobiDB-lite"/>
    </source>
</evidence>
<dbReference type="AlphaFoldDB" id="A0A1I7RI88"/>
<dbReference type="Proteomes" id="UP000095284">
    <property type="component" value="Unplaced"/>
</dbReference>
<feature type="compositionally biased region" description="Polar residues" evidence="1">
    <location>
        <begin position="325"/>
        <end position="335"/>
    </location>
</feature>
<evidence type="ECO:0000313" key="4">
    <source>
        <dbReference type="Proteomes" id="UP000095284"/>
    </source>
</evidence>
<dbReference type="WBParaSite" id="BXY_0041700.1">
    <property type="protein sequence ID" value="BXY_0041700.1"/>
    <property type="gene ID" value="BXY_0041700"/>
</dbReference>
<keyword evidence="5" id="KW-1185">Reference proteome</keyword>
<feature type="region of interest" description="Disordered" evidence="1">
    <location>
        <begin position="207"/>
        <end position="228"/>
    </location>
</feature>
<dbReference type="SUPFAM" id="SSF50729">
    <property type="entry name" value="PH domain-like"/>
    <property type="match status" value="1"/>
</dbReference>
<dbReference type="EMBL" id="CAJFDI010000004">
    <property type="protein sequence ID" value="CAD5225794.1"/>
    <property type="molecule type" value="Genomic_DNA"/>
</dbReference>
<dbReference type="SMR" id="A0A1I7RI88"/>
<sequence>MAESSIHRLSLEEGLIETTLPSPSGSDHQKSLSERGRPCSSGSDLLTPLENEFFFKVLGPDRISLASGVIQLLKGVGNHWEHHEFGVFFLVKDKRSGLMTLTLLDIDNGNLLWEQQLYRGFCLKPVECPNLLTFEGDHDVFGLNFSNIIEAESVREQLEKRYETDKEWKEFSAKTKPSGARESKRKRLREKLSRTKAKLIPRKFNMVDPMNQPQTSGQQPTPPKFCDDPDVNECIIEMLRVAGVEPANMSSTRVAALQQFIGPTKKNRSNPGRESIISTRSSPDEGEYSYIEYEKKMKKAEQGVYEYLQTYQAPITTRADENNKANRGSTESQSSTRHRNSTDGELDGTNDGLHPDSSGNTEYEYLRTYEAPISARSKGDDNVLLR</sequence>
<dbReference type="Proteomes" id="UP000659654">
    <property type="component" value="Unassembled WGS sequence"/>
</dbReference>
<feature type="domain" description="WH1" evidence="2">
    <location>
        <begin position="57"/>
        <end position="165"/>
    </location>
</feature>
<dbReference type="SMART" id="SM00461">
    <property type="entry name" value="WH1"/>
    <property type="match status" value="1"/>
</dbReference>
<evidence type="ECO:0000259" key="2">
    <source>
        <dbReference type="PROSITE" id="PS50229"/>
    </source>
</evidence>
<dbReference type="OrthoDB" id="8963340at2759"/>
<dbReference type="Pfam" id="PF00568">
    <property type="entry name" value="WH1"/>
    <property type="match status" value="1"/>
</dbReference>
<dbReference type="PROSITE" id="PS50229">
    <property type="entry name" value="WH1"/>
    <property type="match status" value="1"/>
</dbReference>
<organism evidence="4 6">
    <name type="scientific">Bursaphelenchus xylophilus</name>
    <name type="common">Pinewood nematode worm</name>
    <name type="synonym">Aphelenchoides xylophilus</name>
    <dbReference type="NCBI Taxonomy" id="6326"/>
    <lineage>
        <taxon>Eukaryota</taxon>
        <taxon>Metazoa</taxon>
        <taxon>Ecdysozoa</taxon>
        <taxon>Nematoda</taxon>
        <taxon>Chromadorea</taxon>
        <taxon>Rhabditida</taxon>
        <taxon>Tylenchina</taxon>
        <taxon>Tylenchomorpha</taxon>
        <taxon>Aphelenchoidea</taxon>
        <taxon>Aphelenchoididae</taxon>
        <taxon>Bursaphelenchus</taxon>
    </lineage>
</organism>
<evidence type="ECO:0000313" key="3">
    <source>
        <dbReference type="EMBL" id="CAD5225794.1"/>
    </source>
</evidence>
<reference evidence="3" key="2">
    <citation type="submission" date="2020-09" db="EMBL/GenBank/DDBJ databases">
        <authorList>
            <person name="Kikuchi T."/>
        </authorList>
    </citation>
    <scope>NUCLEOTIDE SEQUENCE</scope>
    <source>
        <strain evidence="3">Ka4C1</strain>
    </source>
</reference>
<feature type="region of interest" description="Disordered" evidence="1">
    <location>
        <begin position="263"/>
        <end position="284"/>
    </location>
</feature>
<feature type="region of interest" description="Disordered" evidence="1">
    <location>
        <begin position="170"/>
        <end position="192"/>
    </location>
</feature>
<dbReference type="InterPro" id="IPR000697">
    <property type="entry name" value="WH1/EVH1_dom"/>
</dbReference>
<reference evidence="6" key="1">
    <citation type="submission" date="2016-11" db="UniProtKB">
        <authorList>
            <consortium name="WormBaseParasite"/>
        </authorList>
    </citation>
    <scope>IDENTIFICATION</scope>
</reference>
<dbReference type="EMBL" id="CAJFCV020000004">
    <property type="protein sequence ID" value="CAG9115078.1"/>
    <property type="molecule type" value="Genomic_DNA"/>
</dbReference>
<dbReference type="Proteomes" id="UP000582659">
    <property type="component" value="Unassembled WGS sequence"/>
</dbReference>
<gene>
    <name evidence="3" type="ORF">BXYJ_LOCUS8723</name>
</gene>
<dbReference type="eggNOG" id="KOG3671">
    <property type="taxonomic scope" value="Eukaryota"/>
</dbReference>